<dbReference type="OrthoDB" id="1675360at2759"/>
<dbReference type="AlphaFoldDB" id="A4SAV7"/>
<dbReference type="PROSITE" id="PS50011">
    <property type="entry name" value="PROTEIN_KINASE_DOM"/>
    <property type="match status" value="1"/>
</dbReference>
<feature type="domain" description="Protein kinase" evidence="1">
    <location>
        <begin position="36"/>
        <end position="329"/>
    </location>
</feature>
<dbReference type="HOGENOM" id="CLU_714450_0_0_1"/>
<name>A4SAV7_OSTLU</name>
<protein>
    <recommendedName>
        <fullName evidence="1">Protein kinase domain-containing protein</fullName>
    </recommendedName>
</protein>
<evidence type="ECO:0000259" key="1">
    <source>
        <dbReference type="PROSITE" id="PS50011"/>
    </source>
</evidence>
<dbReference type="SUPFAM" id="SSF56112">
    <property type="entry name" value="Protein kinase-like (PK-like)"/>
    <property type="match status" value="1"/>
</dbReference>
<keyword evidence="3" id="KW-1185">Reference proteome</keyword>
<sequence>MGCAQGTLKRAGSVKARDRSLAVMKSLFPVAFVDAYEVESKATFDAYGGAFDVVSREDGSARTAVLARLKKQADGESLTISQFSMEEYVLQLLRHDGVASVYESFTELRKRPAMGVLIVDRLRGAKLIDYLQQKDGAKLGEDEAREIMVQLASVLKHLVDCGVTCGNLDLDTLVFREEDNMELVVTSMRYASLAGHPSPYVVEYGTYEIEDELGQPVTRTFPEDARKLHFAAPERLKPDSRGRDRQPSVDVWSFGVIMYTLLAGYLPFEGEDSRTLCEKIRQGNFTAFKYDVETWDSISMGAKDLIAGCLRVDPRRRFNIERIMKHPWIRKFEDPNATFIALGSDLGTPPLSYVSNSSDYDDLHSPMH</sequence>
<proteinExistence type="predicted"/>
<reference evidence="2 3" key="1">
    <citation type="journal article" date="2007" name="Proc. Natl. Acad. Sci. U.S.A.">
        <title>The tiny eukaryote Ostreococcus provides genomic insights into the paradox of plankton speciation.</title>
        <authorList>
            <person name="Palenik B."/>
            <person name="Grimwood J."/>
            <person name="Aerts A."/>
            <person name="Rouze P."/>
            <person name="Salamov A."/>
            <person name="Putnam N."/>
            <person name="Dupont C."/>
            <person name="Jorgensen R."/>
            <person name="Derelle E."/>
            <person name="Rombauts S."/>
            <person name="Zhou K."/>
            <person name="Otillar R."/>
            <person name="Merchant S.S."/>
            <person name="Podell S."/>
            <person name="Gaasterland T."/>
            <person name="Napoli C."/>
            <person name="Gendler K."/>
            <person name="Manuell A."/>
            <person name="Tai V."/>
            <person name="Vallon O."/>
            <person name="Piganeau G."/>
            <person name="Jancek S."/>
            <person name="Heijde M."/>
            <person name="Jabbari K."/>
            <person name="Bowler C."/>
            <person name="Lohr M."/>
            <person name="Robbens S."/>
            <person name="Werner G."/>
            <person name="Dubchak I."/>
            <person name="Pazour G.J."/>
            <person name="Ren Q."/>
            <person name="Paulsen I."/>
            <person name="Delwiche C."/>
            <person name="Schmutz J."/>
            <person name="Rokhsar D."/>
            <person name="Van de Peer Y."/>
            <person name="Moreau H."/>
            <person name="Grigoriev I.V."/>
        </authorList>
    </citation>
    <scope>NUCLEOTIDE SEQUENCE [LARGE SCALE GENOMIC DNA]</scope>
    <source>
        <strain evidence="2 3">CCE9901</strain>
    </source>
</reference>
<accession>A4SAV7</accession>
<dbReference type="PANTHER" id="PTHR24347">
    <property type="entry name" value="SERINE/THREONINE-PROTEIN KINASE"/>
    <property type="match status" value="1"/>
</dbReference>
<dbReference type="SMART" id="SM00220">
    <property type="entry name" value="S_TKc"/>
    <property type="match status" value="1"/>
</dbReference>
<dbReference type="InterPro" id="IPR011009">
    <property type="entry name" value="Kinase-like_dom_sf"/>
</dbReference>
<dbReference type="KEGG" id="olu:OSTLU_29394"/>
<dbReference type="Proteomes" id="UP000001568">
    <property type="component" value="Chromosome 20"/>
</dbReference>
<dbReference type="Gene3D" id="1.10.510.10">
    <property type="entry name" value="Transferase(Phosphotransferase) domain 1"/>
    <property type="match status" value="1"/>
</dbReference>
<dbReference type="OMA" id="DIMITSM"/>
<dbReference type="STRING" id="436017.A4SAV7"/>
<organism evidence="2 3">
    <name type="scientific">Ostreococcus lucimarinus (strain CCE9901)</name>
    <dbReference type="NCBI Taxonomy" id="436017"/>
    <lineage>
        <taxon>Eukaryota</taxon>
        <taxon>Viridiplantae</taxon>
        <taxon>Chlorophyta</taxon>
        <taxon>Mamiellophyceae</taxon>
        <taxon>Mamiellales</taxon>
        <taxon>Bathycoccaceae</taxon>
        <taxon>Ostreococcus</taxon>
    </lineage>
</organism>
<dbReference type="GO" id="GO:0005524">
    <property type="term" value="F:ATP binding"/>
    <property type="evidence" value="ECO:0007669"/>
    <property type="project" value="InterPro"/>
</dbReference>
<dbReference type="Gramene" id="ABP00987">
    <property type="protein sequence ID" value="ABP00987"/>
    <property type="gene ID" value="OSTLU_29394"/>
</dbReference>
<dbReference type="Pfam" id="PF00069">
    <property type="entry name" value="Pkinase"/>
    <property type="match status" value="1"/>
</dbReference>
<gene>
    <name evidence="2" type="ORF">OSTLU_29394</name>
</gene>
<dbReference type="RefSeq" id="XP_001422670.1">
    <property type="nucleotide sequence ID" value="XM_001422633.1"/>
</dbReference>
<dbReference type="GeneID" id="5006727"/>
<evidence type="ECO:0000313" key="2">
    <source>
        <dbReference type="EMBL" id="ABP00987.1"/>
    </source>
</evidence>
<dbReference type="InterPro" id="IPR000719">
    <property type="entry name" value="Prot_kinase_dom"/>
</dbReference>
<dbReference type="EMBL" id="CP000600">
    <property type="protein sequence ID" value="ABP00987.1"/>
    <property type="molecule type" value="Genomic_DNA"/>
</dbReference>
<evidence type="ECO:0000313" key="3">
    <source>
        <dbReference type="Proteomes" id="UP000001568"/>
    </source>
</evidence>
<dbReference type="eggNOG" id="KOG0603">
    <property type="taxonomic scope" value="Eukaryota"/>
</dbReference>
<dbReference type="GO" id="GO:0004672">
    <property type="term" value="F:protein kinase activity"/>
    <property type="evidence" value="ECO:0007669"/>
    <property type="project" value="InterPro"/>
</dbReference>